<comment type="caution">
    <text evidence="1">The sequence shown here is derived from an EMBL/GenBank/DDBJ whole genome shotgun (WGS) entry which is preliminary data.</text>
</comment>
<accession>A0A6I2MDC9</accession>
<dbReference type="SUPFAM" id="SSF54593">
    <property type="entry name" value="Glyoxalase/Bleomycin resistance protein/Dihydroxybiphenyl dioxygenase"/>
    <property type="match status" value="1"/>
</dbReference>
<evidence type="ECO:0000313" key="2">
    <source>
        <dbReference type="Proteomes" id="UP000441585"/>
    </source>
</evidence>
<reference evidence="1 2" key="1">
    <citation type="submission" date="2019-11" db="EMBL/GenBank/DDBJ databases">
        <title>Bacillus idriensis genome.</title>
        <authorList>
            <person name="Konopka E.N."/>
            <person name="Newman J.D."/>
        </authorList>
    </citation>
    <scope>NUCLEOTIDE SEQUENCE [LARGE SCALE GENOMIC DNA]</scope>
    <source>
        <strain evidence="1 2">DSM 19097</strain>
    </source>
</reference>
<keyword evidence="2" id="KW-1185">Reference proteome</keyword>
<dbReference type="InterPro" id="IPR029068">
    <property type="entry name" value="Glyas_Bleomycin-R_OHBP_Dase"/>
</dbReference>
<gene>
    <name evidence="1" type="ORF">GJU41_10595</name>
</gene>
<proteinExistence type="predicted"/>
<dbReference type="RefSeq" id="WP_070874459.1">
    <property type="nucleotide sequence ID" value="NZ_CAJFZX010000012.1"/>
</dbReference>
<dbReference type="Proteomes" id="UP000441585">
    <property type="component" value="Unassembled WGS sequence"/>
</dbReference>
<dbReference type="AlphaFoldDB" id="A0A6I2MDC9"/>
<name>A0A6I2MDC9_9BACI</name>
<protein>
    <submittedName>
        <fullName evidence="1">Uncharacterized protein</fullName>
    </submittedName>
</protein>
<evidence type="ECO:0000313" key="1">
    <source>
        <dbReference type="EMBL" id="MRX54421.1"/>
    </source>
</evidence>
<organism evidence="1 2">
    <name type="scientific">Metabacillus idriensis</name>
    <dbReference type="NCBI Taxonomy" id="324768"/>
    <lineage>
        <taxon>Bacteria</taxon>
        <taxon>Bacillati</taxon>
        <taxon>Bacillota</taxon>
        <taxon>Bacilli</taxon>
        <taxon>Bacillales</taxon>
        <taxon>Bacillaceae</taxon>
        <taxon>Metabacillus</taxon>
    </lineage>
</organism>
<dbReference type="EMBL" id="WKKF01000002">
    <property type="protein sequence ID" value="MRX54421.1"/>
    <property type="molecule type" value="Genomic_DNA"/>
</dbReference>
<sequence>MKVIGYRYVSVSEHSMDMADFFENKLGIPNDWKAAEEHQGGVFKSGQSALEFWRKSECMPESVMLQLLVDDADEFAQFAYSKGVRLDGPII</sequence>